<reference evidence="2 3" key="1">
    <citation type="journal article" date="2016" name="Nat. Commun.">
        <title>Thousands of microbial genomes shed light on interconnected biogeochemical processes in an aquifer system.</title>
        <authorList>
            <person name="Anantharaman K."/>
            <person name="Brown C.T."/>
            <person name="Hug L.A."/>
            <person name="Sharon I."/>
            <person name="Castelle C.J."/>
            <person name="Probst A.J."/>
            <person name="Thomas B.C."/>
            <person name="Singh A."/>
            <person name="Wilkins M.J."/>
            <person name="Karaoz U."/>
            <person name="Brodie E.L."/>
            <person name="Williams K.H."/>
            <person name="Hubbard S.S."/>
            <person name="Banfield J.F."/>
        </authorList>
    </citation>
    <scope>NUCLEOTIDE SEQUENCE [LARGE SCALE GENOMIC DNA]</scope>
</reference>
<feature type="coiled-coil region" evidence="1">
    <location>
        <begin position="566"/>
        <end position="618"/>
    </location>
</feature>
<dbReference type="Proteomes" id="UP000178602">
    <property type="component" value="Unassembled WGS sequence"/>
</dbReference>
<dbReference type="AlphaFoldDB" id="A0A1F4T6V7"/>
<organism evidence="2 3">
    <name type="scientific">candidate division WOR-1 bacterium RIFOXYC12_FULL_54_18</name>
    <dbReference type="NCBI Taxonomy" id="1802584"/>
    <lineage>
        <taxon>Bacteria</taxon>
        <taxon>Bacillati</taxon>
        <taxon>Saganbacteria</taxon>
    </lineage>
</organism>
<dbReference type="InterPro" id="IPR052894">
    <property type="entry name" value="AsmA-related"/>
</dbReference>
<comment type="caution">
    <text evidence="2">The sequence shown here is derived from an EMBL/GenBank/DDBJ whole genome shotgun (WGS) entry which is preliminary data.</text>
</comment>
<dbReference type="EMBL" id="MEUG01000001">
    <property type="protein sequence ID" value="OGC28444.1"/>
    <property type="molecule type" value="Genomic_DNA"/>
</dbReference>
<dbReference type="PANTHER" id="PTHR30441:SF8">
    <property type="entry name" value="DUF748 DOMAIN-CONTAINING PROTEIN"/>
    <property type="match status" value="1"/>
</dbReference>
<gene>
    <name evidence="2" type="ORF">A3K49_05690</name>
</gene>
<evidence type="ECO:0000256" key="1">
    <source>
        <dbReference type="SAM" id="Coils"/>
    </source>
</evidence>
<evidence type="ECO:0008006" key="4">
    <source>
        <dbReference type="Google" id="ProtNLM"/>
    </source>
</evidence>
<dbReference type="GO" id="GO:0090313">
    <property type="term" value="P:regulation of protein targeting to membrane"/>
    <property type="evidence" value="ECO:0007669"/>
    <property type="project" value="TreeGrafter"/>
</dbReference>
<dbReference type="Pfam" id="PF05359">
    <property type="entry name" value="DUF748"/>
    <property type="match status" value="1"/>
</dbReference>
<evidence type="ECO:0000313" key="2">
    <source>
        <dbReference type="EMBL" id="OGC28444.1"/>
    </source>
</evidence>
<protein>
    <recommendedName>
        <fullName evidence="4">AsmA domain-containing protein</fullName>
    </recommendedName>
</protein>
<dbReference type="GO" id="GO:0005886">
    <property type="term" value="C:plasma membrane"/>
    <property type="evidence" value="ECO:0007669"/>
    <property type="project" value="TreeGrafter"/>
</dbReference>
<sequence length="618" mass="66763">MKKAFKWLAFLLGGLLILLIVGAAALPFIFPLEKIKDFAAQKLSESLHREVKIDSVAFDLFSGIRLKGLTISERRGYSGQIFVAAESIDLRYAFWPIFSRQLIVKELRLVKPAVYIEKSANGEFNFSDLTQGDDRPKPKVKGKAPAKAPFDLFVTSFSISGGRVVYLDRAAKSKNELKDFNLNISGFELAMIRPIDFKSSAIVVYGGKEIPLGLSARIGLNLPKETIVISNLALSVANETLSGDLSISSWKLAPQLDFVLRSSGLEVDPLLALFSGPSAAPKKKASPGALTATINQAARSIPAKIGLKGSVAASNIRFQGFRVDKIDASLALKQKVASLNLKEVAIYGGTMSGKATINLNVPGLAYAVSDLKLSNFDSTKFVNDLASGLLASLPDSQDLVDKVNGKLDLSLSLSGSGVEPPALLNNLTASGSLSLKNGVLKRLKTIDAIAEKIGATSLKQDLSLNSLSADFSFSKMVASVKGLDLRDNDLNIKFNGGLDLARQVFIAGNRLVLRASPDATKGLSREYNLLRDKDNWLELTLELKGSLKKPLPFPILDKPIDAAVGKVKLKIEAKKVEIENKAKEEAARIEAEAKAKAEEGKKRLAEEAKDQLKKLFNK</sequence>
<dbReference type="InterPro" id="IPR008023">
    <property type="entry name" value="DUF748"/>
</dbReference>
<accession>A0A1F4T6V7</accession>
<dbReference type="PANTHER" id="PTHR30441">
    <property type="entry name" value="DUF748 DOMAIN-CONTAINING PROTEIN"/>
    <property type="match status" value="1"/>
</dbReference>
<proteinExistence type="predicted"/>
<keyword evidence="1" id="KW-0175">Coiled coil</keyword>
<name>A0A1F4T6V7_UNCSA</name>
<evidence type="ECO:0000313" key="3">
    <source>
        <dbReference type="Proteomes" id="UP000178602"/>
    </source>
</evidence>